<protein>
    <submittedName>
        <fullName evidence="2">Uncharacterized protein</fullName>
    </submittedName>
</protein>
<feature type="compositionally biased region" description="Basic and acidic residues" evidence="1">
    <location>
        <begin position="66"/>
        <end position="77"/>
    </location>
</feature>
<evidence type="ECO:0000256" key="1">
    <source>
        <dbReference type="SAM" id="MobiDB-lite"/>
    </source>
</evidence>
<gene>
    <name evidence="2" type="ORF">NDU88_003316</name>
</gene>
<dbReference type="AlphaFoldDB" id="A0AAV7LF09"/>
<evidence type="ECO:0000313" key="2">
    <source>
        <dbReference type="EMBL" id="KAJ1090181.1"/>
    </source>
</evidence>
<feature type="region of interest" description="Disordered" evidence="1">
    <location>
        <begin position="1"/>
        <end position="99"/>
    </location>
</feature>
<feature type="compositionally biased region" description="Basic residues" evidence="1">
    <location>
        <begin position="1"/>
        <end position="12"/>
    </location>
</feature>
<reference evidence="2" key="1">
    <citation type="journal article" date="2022" name="bioRxiv">
        <title>Sequencing and chromosome-scale assembly of the giantPleurodeles waltlgenome.</title>
        <authorList>
            <person name="Brown T."/>
            <person name="Elewa A."/>
            <person name="Iarovenko S."/>
            <person name="Subramanian E."/>
            <person name="Araus A.J."/>
            <person name="Petzold A."/>
            <person name="Susuki M."/>
            <person name="Suzuki K.-i.T."/>
            <person name="Hayashi T."/>
            <person name="Toyoda A."/>
            <person name="Oliveira C."/>
            <person name="Osipova E."/>
            <person name="Leigh N.D."/>
            <person name="Simon A."/>
            <person name="Yun M.H."/>
        </authorList>
    </citation>
    <scope>NUCLEOTIDE SEQUENCE</scope>
    <source>
        <strain evidence="2">20211129_DDA</strain>
        <tissue evidence="2">Liver</tissue>
    </source>
</reference>
<evidence type="ECO:0000313" key="3">
    <source>
        <dbReference type="Proteomes" id="UP001066276"/>
    </source>
</evidence>
<dbReference type="Proteomes" id="UP001066276">
    <property type="component" value="Chromosome 11"/>
</dbReference>
<accession>A0AAV7LF09</accession>
<feature type="compositionally biased region" description="Basic and acidic residues" evidence="1">
    <location>
        <begin position="45"/>
        <end position="54"/>
    </location>
</feature>
<comment type="caution">
    <text evidence="2">The sequence shown here is derived from an EMBL/GenBank/DDBJ whole genome shotgun (WGS) entry which is preliminary data.</text>
</comment>
<proteinExistence type="predicted"/>
<organism evidence="2 3">
    <name type="scientific">Pleurodeles waltl</name>
    <name type="common">Iberian ribbed newt</name>
    <dbReference type="NCBI Taxonomy" id="8319"/>
    <lineage>
        <taxon>Eukaryota</taxon>
        <taxon>Metazoa</taxon>
        <taxon>Chordata</taxon>
        <taxon>Craniata</taxon>
        <taxon>Vertebrata</taxon>
        <taxon>Euteleostomi</taxon>
        <taxon>Amphibia</taxon>
        <taxon>Batrachia</taxon>
        <taxon>Caudata</taxon>
        <taxon>Salamandroidea</taxon>
        <taxon>Salamandridae</taxon>
        <taxon>Pleurodelinae</taxon>
        <taxon>Pleurodeles</taxon>
    </lineage>
</organism>
<name>A0AAV7LF09_PLEWA</name>
<keyword evidence="3" id="KW-1185">Reference proteome</keyword>
<dbReference type="EMBL" id="JANPWB010000015">
    <property type="protein sequence ID" value="KAJ1090181.1"/>
    <property type="molecule type" value="Genomic_DNA"/>
</dbReference>
<sequence>MRLRAPQKRKRCSTPAAGTMMRPVAGATWTPEANQGTRISGFLRRLQEKTDSARAQEVQDADTEEPEKGEVENKSEDGNSGVPLQTEDQPWEKNNAAKHDIRHAPGGMWLTKMLMKCAPYG</sequence>